<organism evidence="1 2">
    <name type="scientific">Frateuria aurantia (strain ATCC 33424 / DSM 6220 / KCTC 2777 / LMG 1558 / NBRC 3245 / NCIMB 13370)</name>
    <name type="common">Acetobacter aurantius</name>
    <dbReference type="NCBI Taxonomy" id="767434"/>
    <lineage>
        <taxon>Bacteria</taxon>
        <taxon>Pseudomonadati</taxon>
        <taxon>Pseudomonadota</taxon>
        <taxon>Gammaproteobacteria</taxon>
        <taxon>Lysobacterales</taxon>
        <taxon>Rhodanobacteraceae</taxon>
        <taxon>Frateuria</taxon>
    </lineage>
</organism>
<dbReference type="Proteomes" id="UP000005234">
    <property type="component" value="Chromosome"/>
</dbReference>
<dbReference type="STRING" id="767434.Fraau_2991"/>
<dbReference type="Pfam" id="PF04325">
    <property type="entry name" value="DUF465"/>
    <property type="match status" value="1"/>
</dbReference>
<dbReference type="AlphaFoldDB" id="H8L2W5"/>
<sequence>MFENESAAGVQALLDADAEFRRLYHRHRRLDRQLHEADIGVLPLDATARAGLKREKLLLKQRLQMLWDRHRSAG</sequence>
<dbReference type="InterPro" id="IPR007420">
    <property type="entry name" value="DUF465"/>
</dbReference>
<name>H8L2W5_FRAAD</name>
<evidence type="ECO:0000313" key="2">
    <source>
        <dbReference type="Proteomes" id="UP000005234"/>
    </source>
</evidence>
<protein>
    <recommendedName>
        <fullName evidence="3">DUF465 domain-containing protein</fullName>
    </recommendedName>
</protein>
<proteinExistence type="predicted"/>
<evidence type="ECO:0008006" key="3">
    <source>
        <dbReference type="Google" id="ProtNLM"/>
    </source>
</evidence>
<dbReference type="HOGENOM" id="CLU_165482_2_1_6"/>
<evidence type="ECO:0000313" key="1">
    <source>
        <dbReference type="EMBL" id="AFC87321.1"/>
    </source>
</evidence>
<dbReference type="EMBL" id="CP003350">
    <property type="protein sequence ID" value="AFC87321.1"/>
    <property type="molecule type" value="Genomic_DNA"/>
</dbReference>
<gene>
    <name evidence="1" type="ordered locus">Fraau_2991</name>
</gene>
<dbReference type="InterPro" id="IPR038444">
    <property type="entry name" value="DUF465_sf"/>
</dbReference>
<dbReference type="eggNOG" id="COG2841">
    <property type="taxonomic scope" value="Bacteria"/>
</dbReference>
<reference evidence="1" key="1">
    <citation type="submission" date="2012-02" db="EMBL/GenBank/DDBJ databases">
        <title>The complete genome of Frateuria aurantia DSM 6220.</title>
        <authorList>
            <consortium name="US DOE Joint Genome Institute (JGI-PGF)"/>
            <person name="Lucas S."/>
            <person name="Copeland A."/>
            <person name="Lapidus A."/>
            <person name="Glavina del Rio T."/>
            <person name="Dalin E."/>
            <person name="Tice H."/>
            <person name="Bruce D."/>
            <person name="Goodwin L."/>
            <person name="Pitluck S."/>
            <person name="Peters L."/>
            <person name="Ovchinnikova G."/>
            <person name="Teshima H."/>
            <person name="Kyrpides N."/>
            <person name="Mavromatis K."/>
            <person name="Ivanova N."/>
            <person name="Brettin T."/>
            <person name="Detter J.C."/>
            <person name="Han C."/>
            <person name="Larimer F."/>
            <person name="Land M."/>
            <person name="Hauser L."/>
            <person name="Markowitz V."/>
            <person name="Cheng J.-F."/>
            <person name="Hugenholtz P."/>
            <person name="Woyke T."/>
            <person name="Wu D."/>
            <person name="Brambilla E."/>
            <person name="Klenk H.-P."/>
            <person name="Eisen J.A."/>
        </authorList>
    </citation>
    <scope>NUCLEOTIDE SEQUENCE</scope>
    <source>
        <strain evidence="1">DSM 6220</strain>
    </source>
</reference>
<dbReference type="KEGG" id="fau:Fraau_2991"/>
<dbReference type="Gene3D" id="6.10.280.50">
    <property type="match status" value="1"/>
</dbReference>
<keyword evidence="2" id="KW-1185">Reference proteome</keyword>
<accession>H8L2W5</accession>
<dbReference type="RefSeq" id="WP_014404324.1">
    <property type="nucleotide sequence ID" value="NC_017033.1"/>
</dbReference>